<accession>A0A3M0A9B7</accession>
<dbReference type="InterPro" id="IPR000415">
    <property type="entry name" value="Nitroreductase-like"/>
</dbReference>
<keyword evidence="1" id="KW-0285">Flavoprotein</keyword>
<evidence type="ECO:0000256" key="1">
    <source>
        <dbReference type="ARBA" id="ARBA00022630"/>
    </source>
</evidence>
<dbReference type="RefSeq" id="WP_121877174.1">
    <property type="nucleotide sequence ID" value="NZ_REFJ01000004.1"/>
</dbReference>
<dbReference type="PANTHER" id="PTHR23026:SF90">
    <property type="entry name" value="IODOTYROSINE DEIODINASE 1"/>
    <property type="match status" value="1"/>
</dbReference>
<dbReference type="OrthoDB" id="9802510at2"/>
<dbReference type="SUPFAM" id="SSF55469">
    <property type="entry name" value="FMN-dependent nitroreductase-like"/>
    <property type="match status" value="1"/>
</dbReference>
<reference evidence="5 6" key="1">
    <citation type="submission" date="2018-10" db="EMBL/GenBank/DDBJ databases">
        <title>Genomic Encyclopedia of Type Strains, Phase IV (KMG-IV): sequencing the most valuable type-strain genomes for metagenomic binning, comparative biology and taxonomic classification.</title>
        <authorList>
            <person name="Goeker M."/>
        </authorList>
    </citation>
    <scope>NUCLEOTIDE SEQUENCE [LARGE SCALE GENOMIC DNA]</scope>
    <source>
        <strain evidence="5 6">DSM 25080</strain>
    </source>
</reference>
<dbReference type="Proteomes" id="UP000267187">
    <property type="component" value="Unassembled WGS sequence"/>
</dbReference>
<keyword evidence="6" id="KW-1185">Reference proteome</keyword>
<dbReference type="InterPro" id="IPR050627">
    <property type="entry name" value="Nitroreductase/BluB"/>
</dbReference>
<evidence type="ECO:0000256" key="2">
    <source>
        <dbReference type="ARBA" id="ARBA00022643"/>
    </source>
</evidence>
<feature type="domain" description="Nitroreductase" evidence="4">
    <location>
        <begin position="30"/>
        <end position="199"/>
    </location>
</feature>
<sequence>MADFPMEALQFNRFTKATMCERSRDFLGLLKTRRTVRDFSTEAVPMEVIWNAIQSAATAPNGANLQPWHFVVVTDSERKRAIREAAEAEERAFYTSRAPQDWLDVLAPLGTDEHKPFLSEAPVLIGVFAERSRIDEQGAKQKVYYPTESVGLATGMLISALHLSGLATLTHTPSPMGFMNEIMERPSNERAFVLLVVGYPKEGAEVPAITKREFETICTHLG</sequence>
<name>A0A3M0A9B7_9GAMM</name>
<evidence type="ECO:0000313" key="5">
    <source>
        <dbReference type="EMBL" id="RMA79418.1"/>
    </source>
</evidence>
<proteinExistence type="predicted"/>
<protein>
    <submittedName>
        <fullName evidence="5">Nitroreductase</fullName>
    </submittedName>
</protein>
<gene>
    <name evidence="5" type="ORF">DFR27_1859</name>
</gene>
<dbReference type="Gene3D" id="3.40.109.10">
    <property type="entry name" value="NADH Oxidase"/>
    <property type="match status" value="1"/>
</dbReference>
<dbReference type="InterPro" id="IPR029479">
    <property type="entry name" value="Nitroreductase"/>
</dbReference>
<dbReference type="AlphaFoldDB" id="A0A3M0A9B7"/>
<dbReference type="GO" id="GO:0016491">
    <property type="term" value="F:oxidoreductase activity"/>
    <property type="evidence" value="ECO:0007669"/>
    <property type="project" value="UniProtKB-KW"/>
</dbReference>
<keyword evidence="2" id="KW-0288">FMN</keyword>
<keyword evidence="3" id="KW-0560">Oxidoreductase</keyword>
<evidence type="ECO:0000256" key="3">
    <source>
        <dbReference type="ARBA" id="ARBA00023002"/>
    </source>
</evidence>
<evidence type="ECO:0000313" key="6">
    <source>
        <dbReference type="Proteomes" id="UP000267187"/>
    </source>
</evidence>
<dbReference type="EMBL" id="REFJ01000004">
    <property type="protein sequence ID" value="RMA79418.1"/>
    <property type="molecule type" value="Genomic_DNA"/>
</dbReference>
<dbReference type="Pfam" id="PF00881">
    <property type="entry name" value="Nitroreductase"/>
    <property type="match status" value="1"/>
</dbReference>
<organism evidence="5 6">
    <name type="scientific">Umboniibacter marinipuniceus</name>
    <dbReference type="NCBI Taxonomy" id="569599"/>
    <lineage>
        <taxon>Bacteria</taxon>
        <taxon>Pseudomonadati</taxon>
        <taxon>Pseudomonadota</taxon>
        <taxon>Gammaproteobacteria</taxon>
        <taxon>Cellvibrionales</taxon>
        <taxon>Cellvibrionaceae</taxon>
        <taxon>Umboniibacter</taxon>
    </lineage>
</organism>
<comment type="caution">
    <text evidence="5">The sequence shown here is derived from an EMBL/GenBank/DDBJ whole genome shotgun (WGS) entry which is preliminary data.</text>
</comment>
<dbReference type="PANTHER" id="PTHR23026">
    <property type="entry name" value="NADPH NITROREDUCTASE"/>
    <property type="match status" value="1"/>
</dbReference>
<dbReference type="CDD" id="cd02144">
    <property type="entry name" value="iodotyrosine_dehalogenase"/>
    <property type="match status" value="1"/>
</dbReference>
<evidence type="ECO:0000259" key="4">
    <source>
        <dbReference type="Pfam" id="PF00881"/>
    </source>
</evidence>